<evidence type="ECO:0008006" key="3">
    <source>
        <dbReference type="Google" id="ProtNLM"/>
    </source>
</evidence>
<dbReference type="EMBL" id="JACYTQ010000002">
    <property type="protein sequence ID" value="MBD8488281.1"/>
    <property type="molecule type" value="Genomic_DNA"/>
</dbReference>
<dbReference type="RefSeq" id="WP_192009162.1">
    <property type="nucleotide sequence ID" value="NZ_JACYTQ010000002.1"/>
</dbReference>
<proteinExistence type="predicted"/>
<protein>
    <recommendedName>
        <fullName evidence="3">DUF4221 domain-containing protein</fullName>
    </recommendedName>
</protein>
<dbReference type="Proteomes" id="UP000647133">
    <property type="component" value="Unassembled WGS sequence"/>
</dbReference>
<reference evidence="1 2" key="1">
    <citation type="submission" date="2020-09" db="EMBL/GenBank/DDBJ databases">
        <title>Echinicola sp. CAU 1574 isolated from sand of Sido Beach.</title>
        <authorList>
            <person name="Kim W."/>
        </authorList>
    </citation>
    <scope>NUCLEOTIDE SEQUENCE [LARGE SCALE GENOMIC DNA]</scope>
    <source>
        <strain evidence="1 2">CAU 1574</strain>
    </source>
</reference>
<name>A0ABR9AHS2_9BACT</name>
<evidence type="ECO:0000313" key="1">
    <source>
        <dbReference type="EMBL" id="MBD8488281.1"/>
    </source>
</evidence>
<comment type="caution">
    <text evidence="1">The sequence shown here is derived from an EMBL/GenBank/DDBJ whole genome shotgun (WGS) entry which is preliminary data.</text>
</comment>
<sequence>MSCGKKSEGLSHLQENNFELELFDSIVVDYIGKLALQDVSPNGRCFLAYDQVASKFVTFSDQGQVIGMFVLKGEGPGKYGNYHTGKPVFIDNESFLLSSNKGQFQYSLKGDLLHHFEPDFEASYRFIVPSAKNTVAMKKGFVSILQGRYNDLGVSIEHQLKSRQLEYLDISSGKFIPIVPFPAKSKFSSDQLLFHDVYVRPILASEEDMLFVTFSNESRLYGYKEGEWEEPAWSVDLPIENFVEAKGIEADKTDFEFDITQFYFGGIQSLDVLTDSLFLIKYSEGLPLDEVKSLQEQHKDEMEVFFQKIAQLNKTHFQVLEGNKFSHDIQVPDPLGVLSLVQERQYLWFDLDYEQKENDYSVFYKCKLIEI</sequence>
<keyword evidence="2" id="KW-1185">Reference proteome</keyword>
<organism evidence="1 2">
    <name type="scientific">Echinicola arenosa</name>
    <dbReference type="NCBI Taxonomy" id="2774144"/>
    <lineage>
        <taxon>Bacteria</taxon>
        <taxon>Pseudomonadati</taxon>
        <taxon>Bacteroidota</taxon>
        <taxon>Cytophagia</taxon>
        <taxon>Cytophagales</taxon>
        <taxon>Cyclobacteriaceae</taxon>
        <taxon>Echinicola</taxon>
    </lineage>
</organism>
<gene>
    <name evidence="1" type="ORF">IFO69_05940</name>
</gene>
<evidence type="ECO:0000313" key="2">
    <source>
        <dbReference type="Proteomes" id="UP000647133"/>
    </source>
</evidence>
<accession>A0ABR9AHS2</accession>